<dbReference type="Pfam" id="PF01733">
    <property type="entry name" value="Nucleoside_tran"/>
    <property type="match status" value="1"/>
</dbReference>
<comment type="similarity">
    <text evidence="2">Belongs to the SLC29A/ENT transporter (TC 2.A.57) family.</text>
</comment>
<evidence type="ECO:0000313" key="9">
    <source>
        <dbReference type="Proteomes" id="UP000494206"/>
    </source>
</evidence>
<evidence type="ECO:0000256" key="2">
    <source>
        <dbReference type="ARBA" id="ARBA00007965"/>
    </source>
</evidence>
<evidence type="ECO:0000256" key="5">
    <source>
        <dbReference type="ARBA" id="ARBA00022989"/>
    </source>
</evidence>
<feature type="transmembrane region" description="Helical" evidence="7">
    <location>
        <begin position="74"/>
        <end position="96"/>
    </location>
</feature>
<feature type="transmembrane region" description="Helical" evidence="7">
    <location>
        <begin position="202"/>
        <end position="223"/>
    </location>
</feature>
<feature type="transmembrane region" description="Helical" evidence="7">
    <location>
        <begin position="108"/>
        <end position="127"/>
    </location>
</feature>
<evidence type="ECO:0000256" key="7">
    <source>
        <dbReference type="SAM" id="Phobius"/>
    </source>
</evidence>
<feature type="transmembrane region" description="Helical" evidence="7">
    <location>
        <begin position="30"/>
        <end position="54"/>
    </location>
</feature>
<comment type="subcellular location">
    <subcellularLocation>
        <location evidence="1">Membrane</location>
        <topology evidence="1">Multi-pass membrane protein</topology>
    </subcellularLocation>
</comment>
<comment type="caution">
    <text evidence="8">The sequence shown here is derived from an EMBL/GenBank/DDBJ whole genome shotgun (WGS) entry which is preliminary data.</text>
</comment>
<evidence type="ECO:0000313" key="8">
    <source>
        <dbReference type="EMBL" id="CAB3398948.1"/>
    </source>
</evidence>
<reference evidence="8 9" key="1">
    <citation type="submission" date="2020-04" db="EMBL/GenBank/DDBJ databases">
        <authorList>
            <person name="Laetsch R D."/>
            <person name="Stevens L."/>
            <person name="Kumar S."/>
            <person name="Blaxter L. M."/>
        </authorList>
    </citation>
    <scope>NUCLEOTIDE SEQUENCE [LARGE SCALE GENOMIC DNA]</scope>
</reference>
<dbReference type="Proteomes" id="UP000494206">
    <property type="component" value="Unassembled WGS sequence"/>
</dbReference>
<sequence>MESTQLDSEDSPTKFAPIVKEVELRDHFNLIYIVFLFFGLSGLMPWNMFLNFSFDYYEMYKLRNGTESTWYSSNFQYAMTISAQIPKLIFTFLNVFYSTKGDLTKRLIICYSITALIIAFTLAFTYIDTVEYIAVFFFITLASIVLLNSANGIIQNSTYGMASPFPFKYTNAVIIGENSCGIFITLLAVITKAVSSDIVMQATLYFTTAFIITATSVILCALITKNNFYMRYGIVGDETRTDSEASDEANGIDLIVVFSACKFQFINIFLLFFVTLSLFPNVTMYVEDAQDSFIPKEYFMDLATFLNFNVFAFLGSLSANWVQWPGPDYIFVPVVARFWFLFYFPMCNYFPTRRRFPILFQSILGFVLSQTILAFTSGYLSSLIMMYTSRLLDEPHCQRMAGMIAAFFLILGILVGLGFSWIIHIIVVGG</sequence>
<dbReference type="AlphaFoldDB" id="A0A8S1EGS6"/>
<dbReference type="PANTHER" id="PTHR10332">
    <property type="entry name" value="EQUILIBRATIVE NUCLEOSIDE TRANSPORTER"/>
    <property type="match status" value="1"/>
</dbReference>
<keyword evidence="3" id="KW-0813">Transport</keyword>
<dbReference type="OrthoDB" id="1856718at2759"/>
<dbReference type="PANTHER" id="PTHR10332:SF85">
    <property type="entry name" value="EQUILIBRATIVE NUCLEOSIDE TRANSPORTER"/>
    <property type="match status" value="1"/>
</dbReference>
<feature type="transmembrane region" description="Helical" evidence="7">
    <location>
        <begin position="401"/>
        <end position="427"/>
    </location>
</feature>
<keyword evidence="4 7" id="KW-0812">Transmembrane</keyword>
<dbReference type="PIRSF" id="PIRSF016379">
    <property type="entry name" value="ENT"/>
    <property type="match status" value="1"/>
</dbReference>
<dbReference type="InterPro" id="IPR002259">
    <property type="entry name" value="Eqnu_transpt"/>
</dbReference>
<evidence type="ECO:0000256" key="6">
    <source>
        <dbReference type="ARBA" id="ARBA00023136"/>
    </source>
</evidence>
<feature type="transmembrane region" description="Helical" evidence="7">
    <location>
        <begin position="358"/>
        <end position="380"/>
    </location>
</feature>
<feature type="transmembrane region" description="Helical" evidence="7">
    <location>
        <begin position="133"/>
        <end position="154"/>
    </location>
</feature>
<evidence type="ECO:0000256" key="3">
    <source>
        <dbReference type="ARBA" id="ARBA00022448"/>
    </source>
</evidence>
<accession>A0A8S1EGS6</accession>
<feature type="transmembrane region" description="Helical" evidence="7">
    <location>
        <begin position="298"/>
        <end position="317"/>
    </location>
</feature>
<evidence type="ECO:0000256" key="1">
    <source>
        <dbReference type="ARBA" id="ARBA00004141"/>
    </source>
</evidence>
<feature type="transmembrane region" description="Helical" evidence="7">
    <location>
        <begin position="329"/>
        <end position="346"/>
    </location>
</feature>
<feature type="transmembrane region" description="Helical" evidence="7">
    <location>
        <begin position="166"/>
        <end position="190"/>
    </location>
</feature>
<keyword evidence="6 7" id="KW-0472">Membrane</keyword>
<dbReference type="GO" id="GO:0005886">
    <property type="term" value="C:plasma membrane"/>
    <property type="evidence" value="ECO:0007669"/>
    <property type="project" value="TreeGrafter"/>
</dbReference>
<dbReference type="PRINTS" id="PR01130">
    <property type="entry name" value="DERENTRNSPRT"/>
</dbReference>
<dbReference type="GO" id="GO:0005337">
    <property type="term" value="F:nucleoside transmembrane transporter activity"/>
    <property type="evidence" value="ECO:0007669"/>
    <property type="project" value="InterPro"/>
</dbReference>
<name>A0A8S1EGS6_9PELO</name>
<dbReference type="EMBL" id="CADEPM010000001">
    <property type="protein sequence ID" value="CAB3398948.1"/>
    <property type="molecule type" value="Genomic_DNA"/>
</dbReference>
<protein>
    <submittedName>
        <fullName evidence="8">Uncharacterized protein</fullName>
    </submittedName>
</protein>
<feature type="transmembrane region" description="Helical" evidence="7">
    <location>
        <begin position="265"/>
        <end position="286"/>
    </location>
</feature>
<evidence type="ECO:0000256" key="4">
    <source>
        <dbReference type="ARBA" id="ARBA00022692"/>
    </source>
</evidence>
<organism evidence="8 9">
    <name type="scientific">Caenorhabditis bovis</name>
    <dbReference type="NCBI Taxonomy" id="2654633"/>
    <lineage>
        <taxon>Eukaryota</taxon>
        <taxon>Metazoa</taxon>
        <taxon>Ecdysozoa</taxon>
        <taxon>Nematoda</taxon>
        <taxon>Chromadorea</taxon>
        <taxon>Rhabditida</taxon>
        <taxon>Rhabditina</taxon>
        <taxon>Rhabditomorpha</taxon>
        <taxon>Rhabditoidea</taxon>
        <taxon>Rhabditidae</taxon>
        <taxon>Peloderinae</taxon>
        <taxon>Caenorhabditis</taxon>
    </lineage>
</organism>
<keyword evidence="9" id="KW-1185">Reference proteome</keyword>
<keyword evidence="5 7" id="KW-1133">Transmembrane helix</keyword>
<proteinExistence type="inferred from homology"/>
<gene>
    <name evidence="8" type="ORF">CBOVIS_LOCUS2169</name>
</gene>